<accession>A0A2T0U8V7</accession>
<comment type="caution">
    <text evidence="2">The sequence shown here is derived from an EMBL/GenBank/DDBJ whole genome shotgun (WGS) entry which is preliminary data.</text>
</comment>
<sequence length="52" mass="5977">MNILYFLIGCSVVMALFFLGAFFWALKDGQHDDVHTPAVRILFDDDKPEETE</sequence>
<evidence type="ECO:0000256" key="1">
    <source>
        <dbReference type="SAM" id="Phobius"/>
    </source>
</evidence>
<reference evidence="2 3" key="1">
    <citation type="submission" date="2018-03" db="EMBL/GenBank/DDBJ databases">
        <title>Genomic Encyclopedia of Type Strains, Phase III (KMG-III): the genomes of soil and plant-associated and newly described type strains.</title>
        <authorList>
            <person name="Whitman W."/>
        </authorList>
    </citation>
    <scope>NUCLEOTIDE SEQUENCE [LARGE SCALE GENOMIC DNA]</scope>
    <source>
        <strain evidence="2 3">CGMCC 1.9313</strain>
    </source>
</reference>
<dbReference type="AlphaFoldDB" id="A0A2T0U8V7"/>
<keyword evidence="1" id="KW-1133">Transmembrane helix</keyword>
<proteinExistence type="predicted"/>
<dbReference type="Pfam" id="PF03597">
    <property type="entry name" value="FixS"/>
    <property type="match status" value="1"/>
</dbReference>
<evidence type="ECO:0000313" key="2">
    <source>
        <dbReference type="EMBL" id="PRY54363.1"/>
    </source>
</evidence>
<feature type="transmembrane region" description="Helical" evidence="1">
    <location>
        <begin position="6"/>
        <end position="26"/>
    </location>
</feature>
<evidence type="ECO:0000313" key="3">
    <source>
        <dbReference type="Proteomes" id="UP000238034"/>
    </source>
</evidence>
<dbReference type="EMBL" id="PVTH01000002">
    <property type="protein sequence ID" value="PRY54363.1"/>
    <property type="molecule type" value="Genomic_DNA"/>
</dbReference>
<dbReference type="Proteomes" id="UP000238034">
    <property type="component" value="Unassembled WGS sequence"/>
</dbReference>
<keyword evidence="1" id="KW-0472">Membrane</keyword>
<organism evidence="2 3">
    <name type="scientific">Arcticibacter pallidicorallinus</name>
    <dbReference type="NCBI Taxonomy" id="1259464"/>
    <lineage>
        <taxon>Bacteria</taxon>
        <taxon>Pseudomonadati</taxon>
        <taxon>Bacteroidota</taxon>
        <taxon>Sphingobacteriia</taxon>
        <taxon>Sphingobacteriales</taxon>
        <taxon>Sphingobacteriaceae</taxon>
        <taxon>Arcticibacter</taxon>
    </lineage>
</organism>
<dbReference type="PANTHER" id="PTHR41532:SF1">
    <property type="entry name" value="FIXS PROTEIN"/>
    <property type="match status" value="1"/>
</dbReference>
<dbReference type="PANTHER" id="PTHR41532">
    <property type="entry name" value="FIXS PROTEIN"/>
    <property type="match status" value="1"/>
</dbReference>
<dbReference type="InterPro" id="IPR004714">
    <property type="entry name" value="Cyt_oxidase_maturation_cbb3"/>
</dbReference>
<protein>
    <submittedName>
        <fullName evidence="2">Cbb3-type cytochrome oxidase maturation protein</fullName>
    </submittedName>
</protein>
<dbReference type="RefSeq" id="WP_106291503.1">
    <property type="nucleotide sequence ID" value="NZ_PVTH01000002.1"/>
</dbReference>
<dbReference type="NCBIfam" id="TIGR00847">
    <property type="entry name" value="ccoS"/>
    <property type="match status" value="1"/>
</dbReference>
<keyword evidence="3" id="KW-1185">Reference proteome</keyword>
<gene>
    <name evidence="2" type="ORF">B0I27_102129</name>
</gene>
<keyword evidence="1" id="KW-0812">Transmembrane</keyword>
<name>A0A2T0U8V7_9SPHI</name>